<keyword evidence="7 9" id="KW-0175">Coiled coil</keyword>
<dbReference type="InterPro" id="IPR027417">
    <property type="entry name" value="P-loop_NTPase"/>
</dbReference>
<evidence type="ECO:0000256" key="6">
    <source>
        <dbReference type="ARBA" id="ARBA00022942"/>
    </source>
</evidence>
<evidence type="ECO:0000259" key="11">
    <source>
        <dbReference type="SMART" id="SM00382"/>
    </source>
</evidence>
<dbReference type="Gene3D" id="3.40.50.300">
    <property type="entry name" value="P-loop containing nucleotide triphosphate hydrolases"/>
    <property type="match status" value="1"/>
</dbReference>
<dbReference type="FunFam" id="3.40.50.300:FF:000033">
    <property type="entry name" value="26S protease regulatory subunit 6B"/>
    <property type="match status" value="1"/>
</dbReference>
<dbReference type="InterPro" id="IPR050221">
    <property type="entry name" value="26S_Proteasome_ATPase"/>
</dbReference>
<keyword evidence="8 9" id="KW-0143">Chaperone</keyword>
<dbReference type="InterPro" id="IPR003959">
    <property type="entry name" value="ATPase_AAA_core"/>
</dbReference>
<dbReference type="NCBIfam" id="TIGR01242">
    <property type="entry name" value="proteasome-activating nucleotidase"/>
    <property type="match status" value="1"/>
</dbReference>
<comment type="subcellular location">
    <subcellularLocation>
        <location evidence="1 9">Cytoplasm</location>
    </subcellularLocation>
</comment>
<dbReference type="PROSITE" id="PS00674">
    <property type="entry name" value="AAA"/>
    <property type="match status" value="1"/>
</dbReference>
<dbReference type="SMART" id="SM00382">
    <property type="entry name" value="AAA"/>
    <property type="match status" value="1"/>
</dbReference>
<organism evidence="12">
    <name type="scientific">Fervidicoccus fontis</name>
    <dbReference type="NCBI Taxonomy" id="683846"/>
    <lineage>
        <taxon>Archaea</taxon>
        <taxon>Thermoproteota</taxon>
        <taxon>Thermoprotei</taxon>
        <taxon>Fervidicoccales</taxon>
        <taxon>Fervidicoccaceae</taxon>
        <taxon>Fervidicoccus</taxon>
    </lineage>
</organism>
<dbReference type="Gene3D" id="2.40.50.140">
    <property type="entry name" value="Nucleic acid-binding proteins"/>
    <property type="match status" value="1"/>
</dbReference>
<dbReference type="InterPro" id="IPR003960">
    <property type="entry name" value="ATPase_AAA_CS"/>
</dbReference>
<dbReference type="EMBL" id="DTLS01000077">
    <property type="protein sequence ID" value="HGZ60109.1"/>
    <property type="molecule type" value="Genomic_DNA"/>
</dbReference>
<evidence type="ECO:0000256" key="10">
    <source>
        <dbReference type="RuleBase" id="RU003651"/>
    </source>
</evidence>
<feature type="binding site" evidence="9">
    <location>
        <begin position="177"/>
        <end position="182"/>
    </location>
    <ligand>
        <name>ATP</name>
        <dbReference type="ChEBI" id="CHEBI:30616"/>
    </ligand>
</feature>
<evidence type="ECO:0000256" key="8">
    <source>
        <dbReference type="ARBA" id="ARBA00023186"/>
    </source>
</evidence>
<dbReference type="Pfam" id="PF16450">
    <property type="entry name" value="Prot_ATP_ID_OB_C"/>
    <property type="match status" value="1"/>
</dbReference>
<dbReference type="InterPro" id="IPR003593">
    <property type="entry name" value="AAA+_ATPase"/>
</dbReference>
<dbReference type="Pfam" id="PF17862">
    <property type="entry name" value="AAA_lid_3"/>
    <property type="match status" value="1"/>
</dbReference>
<dbReference type="PANTHER" id="PTHR23073">
    <property type="entry name" value="26S PROTEASOME REGULATORY SUBUNIT"/>
    <property type="match status" value="1"/>
</dbReference>
<comment type="similarity">
    <text evidence="2 9 10">Belongs to the AAA ATPase family.</text>
</comment>
<feature type="coiled-coil region" evidence="9">
    <location>
        <begin position="12"/>
        <end position="46"/>
    </location>
</feature>
<keyword evidence="5 9" id="KW-0067">ATP-binding</keyword>
<evidence type="ECO:0000256" key="7">
    <source>
        <dbReference type="ARBA" id="ARBA00023054"/>
    </source>
</evidence>
<evidence type="ECO:0000256" key="9">
    <source>
        <dbReference type="HAMAP-Rule" id="MF_00553"/>
    </source>
</evidence>
<dbReference type="SUPFAM" id="SSF52540">
    <property type="entry name" value="P-loop containing nucleoside triphosphate hydrolases"/>
    <property type="match status" value="1"/>
</dbReference>
<dbReference type="GO" id="GO:0043335">
    <property type="term" value="P:protein unfolding"/>
    <property type="evidence" value="ECO:0007669"/>
    <property type="project" value="UniProtKB-UniRule"/>
</dbReference>
<feature type="binding site" evidence="9">
    <location>
        <position position="316"/>
    </location>
    <ligand>
        <name>ATP</name>
        <dbReference type="ChEBI" id="CHEBI:30616"/>
    </ligand>
</feature>
<dbReference type="NCBIfam" id="NF003069">
    <property type="entry name" value="PRK03992.1"/>
    <property type="match status" value="1"/>
</dbReference>
<evidence type="ECO:0000313" key="12">
    <source>
        <dbReference type="EMBL" id="HGZ60109.1"/>
    </source>
</evidence>
<dbReference type="Gene3D" id="1.10.8.60">
    <property type="match status" value="1"/>
</dbReference>
<dbReference type="GO" id="GO:0005524">
    <property type="term" value="F:ATP binding"/>
    <property type="evidence" value="ECO:0007669"/>
    <property type="project" value="UniProtKB-UniRule"/>
</dbReference>
<dbReference type="CDD" id="cd19502">
    <property type="entry name" value="RecA-like_PAN_like"/>
    <property type="match status" value="1"/>
</dbReference>
<comment type="caution">
    <text evidence="12">The sequence shown here is derived from an EMBL/GenBank/DDBJ whole genome shotgun (WGS) entry which is preliminary data.</text>
</comment>
<comment type="subunit">
    <text evidence="9">Homohexamer. The hexameric complex has a two-ring architecture resembling a top hat that caps the 20S proteasome core at one or both ends. Upon ATP-binding, the C-terminus of PAN interacts with the alpha-rings of the proteasome core by binding to the intersubunit pockets.</text>
</comment>
<dbReference type="InterPro" id="IPR012340">
    <property type="entry name" value="NA-bd_OB-fold"/>
</dbReference>
<evidence type="ECO:0000256" key="3">
    <source>
        <dbReference type="ARBA" id="ARBA00022490"/>
    </source>
</evidence>
<dbReference type="InterPro" id="IPR041569">
    <property type="entry name" value="AAA_lid_3"/>
</dbReference>
<proteinExistence type="inferred from homology"/>
<accession>A0A7J3SMJ1</accession>
<keyword evidence="6 9" id="KW-0647">Proteasome</keyword>
<dbReference type="GO" id="GO:0016887">
    <property type="term" value="F:ATP hydrolysis activity"/>
    <property type="evidence" value="ECO:0007669"/>
    <property type="project" value="UniProtKB-UniRule"/>
</dbReference>
<evidence type="ECO:0000256" key="1">
    <source>
        <dbReference type="ARBA" id="ARBA00004496"/>
    </source>
</evidence>
<protein>
    <recommendedName>
        <fullName evidence="9">Proteasome-activating nucleotidase</fullName>
        <shortName evidence="9">PAN</shortName>
    </recommendedName>
    <alternativeName>
        <fullName evidence="9">Proteasomal ATPase</fullName>
    </alternativeName>
    <alternativeName>
        <fullName evidence="9">Proteasome regulatory ATPase</fullName>
    </alternativeName>
    <alternativeName>
        <fullName evidence="9">Proteasome regulatory particle</fullName>
    </alternativeName>
</protein>
<dbReference type="InterPro" id="IPR032501">
    <property type="entry name" value="Prot_ATP_ID_OB_2nd"/>
</dbReference>
<evidence type="ECO:0000256" key="5">
    <source>
        <dbReference type="ARBA" id="ARBA00022840"/>
    </source>
</evidence>
<comment type="function">
    <text evidence="9">ATPase which is responsible for recognizing, binding, unfolding and translocation of substrate proteins into the archaeal 20S proteasome core particle. Is essential for opening the gate of the 20S proteasome via an interaction with its C-terminus, thereby allowing substrate entry and access to the site of proteolysis. Thus, the C-termini of the proteasomal ATPase function like a 'key in a lock' to induce gate opening and therefore regulate proteolysis. Unfolding activity requires energy from ATP hydrolysis, whereas ATP binding alone promotes ATPase-20S proteasome association which triggers gate opening, and supports translocation of unfolded substrates.</text>
</comment>
<sequence>MESDGDVTRIEGDNISEYVKYLEKKIKELEEEKLVLKREVKYYKEEMEKLLAPPLIEGVLLDILPDGRAVVKSSSGPNLIVSIGGNVPKEKLYPGVIVAINQRGSSIVEVLPDREDPYVKAMEVVERPDVSYLDIGGLSKQIEEIREAVELPLLKPDLFRKIGIEPPKGVLLYGPPGTGKTLLAKAVAHETKATFIRVVGSEFVQKFIGEGARIVREVFELAKRKAPSIIFIDEIDAIAAKRIDIGTSGEREVQRTMMQLLAEMDGFDPLGNVKIIAATNRIDILDPAILRPGRFDRIIEVPLPDKKGRLEIFKVHLKKMSIGKDVELEKLAELSDGFVGAEIKAVCVEAGYFAIREGRSFVEMDDFIRAIDKVKERRKETSLEIPQVSLAF</sequence>
<dbReference type="InterPro" id="IPR023501">
    <property type="entry name" value="Nucleotidase_PAN"/>
</dbReference>
<keyword evidence="4 9" id="KW-0547">Nucleotide-binding</keyword>
<dbReference type="AlphaFoldDB" id="A0A7J3SMJ1"/>
<evidence type="ECO:0000256" key="4">
    <source>
        <dbReference type="ARBA" id="ARBA00022741"/>
    </source>
</evidence>
<dbReference type="HAMAP" id="MF_00553">
    <property type="entry name" value="PAN"/>
    <property type="match status" value="1"/>
</dbReference>
<name>A0A7J3SMJ1_9CREN</name>
<keyword evidence="3 9" id="KW-0963">Cytoplasm</keyword>
<dbReference type="GO" id="GO:0022623">
    <property type="term" value="C:proteasome-activating nucleotidase complex"/>
    <property type="evidence" value="ECO:0007669"/>
    <property type="project" value="UniProtKB-UniRule"/>
</dbReference>
<dbReference type="GO" id="GO:0010498">
    <property type="term" value="P:proteasomal protein catabolic process"/>
    <property type="evidence" value="ECO:0007669"/>
    <property type="project" value="UniProtKB-UniRule"/>
</dbReference>
<gene>
    <name evidence="9" type="primary">pan</name>
    <name evidence="12" type="ORF">ENW83_02735</name>
</gene>
<dbReference type="Pfam" id="PF00004">
    <property type="entry name" value="AAA"/>
    <property type="match status" value="1"/>
</dbReference>
<reference evidence="12" key="1">
    <citation type="journal article" date="2020" name="mSystems">
        <title>Genome- and Community-Level Interaction Insights into Carbon Utilization and Element Cycling Functions of Hydrothermarchaeota in Hydrothermal Sediment.</title>
        <authorList>
            <person name="Zhou Z."/>
            <person name="Liu Y."/>
            <person name="Xu W."/>
            <person name="Pan J."/>
            <person name="Luo Z.H."/>
            <person name="Li M."/>
        </authorList>
    </citation>
    <scope>NUCLEOTIDE SEQUENCE [LARGE SCALE GENOMIC DNA]</scope>
    <source>
        <strain evidence="12">SpSt-885</strain>
    </source>
</reference>
<comment type="domain">
    <text evidence="9">Consists of three main regions, an N-terminal coiled-coil domain that may assist in substrate recognition, an interdomain involved in PAN hexamerization, and a C-terminal ATPase domain of the AAA type.</text>
</comment>
<feature type="domain" description="AAA+ ATPase" evidence="11">
    <location>
        <begin position="166"/>
        <end position="305"/>
    </location>
</feature>
<dbReference type="GO" id="GO:0005737">
    <property type="term" value="C:cytoplasm"/>
    <property type="evidence" value="ECO:0007669"/>
    <property type="project" value="UniProtKB-SubCell"/>
</dbReference>
<evidence type="ECO:0000256" key="2">
    <source>
        <dbReference type="ARBA" id="ARBA00006914"/>
    </source>
</evidence>